<keyword evidence="1" id="KW-0472">Membrane</keyword>
<evidence type="ECO:0000256" key="1">
    <source>
        <dbReference type="SAM" id="Phobius"/>
    </source>
</evidence>
<evidence type="ECO:0000313" key="2">
    <source>
        <dbReference type="EMBL" id="KKU11994.1"/>
    </source>
</evidence>
<evidence type="ECO:0000313" key="3">
    <source>
        <dbReference type="Proteomes" id="UP000034909"/>
    </source>
</evidence>
<dbReference type="AlphaFoldDB" id="A0A837IIC3"/>
<dbReference type="PANTHER" id="PTHR30221:SF1">
    <property type="entry name" value="SMALL-CONDUCTANCE MECHANOSENSITIVE CHANNEL"/>
    <property type="match status" value="1"/>
</dbReference>
<feature type="transmembrane region" description="Helical" evidence="1">
    <location>
        <begin position="116"/>
        <end position="144"/>
    </location>
</feature>
<dbReference type="Gene3D" id="1.10.287.1260">
    <property type="match status" value="1"/>
</dbReference>
<accession>A0A837IIC3</accession>
<dbReference type="InterPro" id="IPR008910">
    <property type="entry name" value="MSC_TM_helix"/>
</dbReference>
<comment type="caution">
    <text evidence="2">The sequence shown here is derived from an EMBL/GenBank/DDBJ whole genome shotgun (WGS) entry which is preliminary data.</text>
</comment>
<keyword evidence="1" id="KW-0812">Transmembrane</keyword>
<dbReference type="PANTHER" id="PTHR30221">
    <property type="entry name" value="SMALL-CONDUCTANCE MECHANOSENSITIVE CHANNEL"/>
    <property type="match status" value="1"/>
</dbReference>
<dbReference type="EMBL" id="LCLF01000035">
    <property type="protein sequence ID" value="KKU11994.1"/>
    <property type="molecule type" value="Genomic_DNA"/>
</dbReference>
<gene>
    <name evidence="2" type="ORF">UX18_C0035G0008</name>
</gene>
<sequence length="227" mass="24594">MFVQTWADVIRFTFQNMWTGFVLFLPSFLGALVIFFVGLVIAAGIGKIVEKLIDALKLDRLLEQLGLGRVLERADVRLHSGRFVGVLIQWFFIVVTLLAVSDILKLEAFSDFLSQVLLYVPNIVIAVLIMLAGVVTAAFLAKLVRASVMAARLHAAHFLGTLTKWSVLIFAFLAALSQLGVAGALVNTLIMGFVAMLAIAGGLAFGLGGKDVAAAWLEKMKSEISNR</sequence>
<name>A0A837IIC3_9BACT</name>
<dbReference type="GO" id="GO:0008381">
    <property type="term" value="F:mechanosensitive monoatomic ion channel activity"/>
    <property type="evidence" value="ECO:0007669"/>
    <property type="project" value="InterPro"/>
</dbReference>
<proteinExistence type="predicted"/>
<keyword evidence="1" id="KW-1133">Transmembrane helix</keyword>
<dbReference type="InterPro" id="IPR045275">
    <property type="entry name" value="MscS_archaea/bacteria_type"/>
</dbReference>
<feature type="transmembrane region" description="Helical" evidence="1">
    <location>
        <begin position="83"/>
        <end position="104"/>
    </location>
</feature>
<reference evidence="2 3" key="1">
    <citation type="journal article" date="2015" name="Nature">
        <title>rRNA introns, odd ribosomes, and small enigmatic genomes across a large radiation of phyla.</title>
        <authorList>
            <person name="Brown C.T."/>
            <person name="Hug L.A."/>
            <person name="Thomas B.C."/>
            <person name="Sharon I."/>
            <person name="Castelle C.J."/>
            <person name="Singh A."/>
            <person name="Wilkins M.J."/>
            <person name="Williams K.H."/>
            <person name="Banfield J.F."/>
        </authorList>
    </citation>
    <scope>NUCLEOTIDE SEQUENCE [LARGE SCALE GENOMIC DNA]</scope>
</reference>
<organism evidence="2 3">
    <name type="scientific">Candidatus Azambacteria bacterium GW2011_GWC2_45_7b</name>
    <dbReference type="NCBI Taxonomy" id="1618621"/>
    <lineage>
        <taxon>Bacteria</taxon>
        <taxon>Candidatus Azamiibacteriota</taxon>
    </lineage>
</organism>
<feature type="transmembrane region" description="Helical" evidence="1">
    <location>
        <begin position="20"/>
        <end position="45"/>
    </location>
</feature>
<protein>
    <submittedName>
        <fullName evidence="2">CmpX protein</fullName>
    </submittedName>
</protein>
<feature type="transmembrane region" description="Helical" evidence="1">
    <location>
        <begin position="192"/>
        <end position="217"/>
    </location>
</feature>
<dbReference type="Proteomes" id="UP000034909">
    <property type="component" value="Unassembled WGS sequence"/>
</dbReference>
<dbReference type="Pfam" id="PF05552">
    <property type="entry name" value="MS_channel_1st_1"/>
    <property type="match status" value="2"/>
</dbReference>